<dbReference type="HAMAP" id="MF_04120">
    <property type="entry name" value="PORTAL_PROTEIN_T7"/>
    <property type="match status" value="1"/>
</dbReference>
<dbReference type="Proteomes" id="UP000019157">
    <property type="component" value="Segment"/>
</dbReference>
<evidence type="ECO:0000256" key="1">
    <source>
        <dbReference type="ARBA" id="ARBA00003421"/>
    </source>
</evidence>
<keyword evidence="6 11" id="KW-0946">Virion</keyword>
<evidence type="ECO:0000256" key="11">
    <source>
        <dbReference type="HAMAP-Rule" id="MF_04120"/>
    </source>
</evidence>
<comment type="subunit">
    <text evidence="11">Homododecamer. Interacts with major capsid protein. Interacts with the tail tube protein gp11. Interacts with the terminase large subunit. Interacts with the internal virion protein gp14.</text>
</comment>
<dbReference type="GO" id="GO:0019073">
    <property type="term" value="P:viral DNA genome packaging"/>
    <property type="evidence" value="ECO:0007669"/>
    <property type="project" value="UniProtKB-UniRule"/>
</dbReference>
<dbReference type="InterPro" id="IPR038995">
    <property type="entry name" value="Portal_prot_Caudovirale"/>
</dbReference>
<dbReference type="RefSeq" id="YP_009004193.1">
    <property type="nucleotide sequence ID" value="NC_023548.1"/>
</dbReference>
<proteinExistence type="inferred from homology"/>
<evidence type="ECO:0000256" key="7">
    <source>
        <dbReference type="ARBA" id="ARBA00022950"/>
    </source>
</evidence>
<dbReference type="InterPro" id="IPR020991">
    <property type="entry name" value="Connector_podovirus"/>
</dbReference>
<dbReference type="OrthoDB" id="5112at10239"/>
<evidence type="ECO:0000256" key="3">
    <source>
        <dbReference type="ARBA" id="ARBA00022470"/>
    </source>
</evidence>
<evidence type="ECO:0000256" key="5">
    <source>
        <dbReference type="ARBA" id="ARBA00022612"/>
    </source>
</evidence>
<keyword evidence="9 11" id="KW-0231">Viral genome packaging</keyword>
<keyword evidence="8 11" id="KW-1171">Viral genome ejection through host cell envelope</keyword>
<comment type="subcellular location">
    <subcellularLocation>
        <location evidence="2 11">Virion</location>
    </subcellularLocation>
</comment>
<keyword evidence="10 11" id="KW-1160">Virus entry into host cell</keyword>
<evidence type="ECO:0000313" key="12">
    <source>
        <dbReference type="EMBL" id="CDM21622.1"/>
    </source>
</evidence>
<evidence type="ECO:0000256" key="2">
    <source>
        <dbReference type="ARBA" id="ARBA00004328"/>
    </source>
</evidence>
<reference evidence="12 13" key="1">
    <citation type="journal article" date="2014" name="Genome Announc.">
        <title>Complete Genome Sequences of Two Citrobacter rodentium Bacteriophages, CR8 and CR44b.</title>
        <authorList>
            <person name="Toribio A.L."/>
            <person name="Pickard D."/>
            <person name="Cerdeno-Tarraga A.M."/>
            <person name="Petty N.K."/>
            <person name="Thomson N."/>
            <person name="Salmond G."/>
            <person name="Dougan G."/>
        </authorList>
    </citation>
    <scope>NUCLEOTIDE SEQUENCE [LARGE SCALE GENOMIC DNA]</scope>
</reference>
<evidence type="ECO:0000256" key="4">
    <source>
        <dbReference type="ARBA" id="ARBA00022595"/>
    </source>
</evidence>
<organism evidence="12 13">
    <name type="scientific">Citrobacter phage CR8</name>
    <dbReference type="NCBI Taxonomy" id="1455076"/>
    <lineage>
        <taxon>Viruses</taxon>
        <taxon>Duplodnaviria</taxon>
        <taxon>Heunggongvirae</taxon>
        <taxon>Uroviricota</taxon>
        <taxon>Caudoviricetes</taxon>
        <taxon>Autographivirales</taxon>
        <taxon>Autotranscriptaviridae</taxon>
        <taxon>Studiervirinae</taxon>
        <taxon>Caroctavirus</taxon>
        <taxon>Caroctavirus CR8</taxon>
    </lineage>
</organism>
<name>W6PND6_9CAUD</name>
<dbReference type="Pfam" id="PF12236">
    <property type="entry name" value="Head-tail_con"/>
    <property type="match status" value="1"/>
</dbReference>
<evidence type="ECO:0000256" key="10">
    <source>
        <dbReference type="ARBA" id="ARBA00023296"/>
    </source>
</evidence>
<dbReference type="EMBL" id="HG818824">
    <property type="protein sequence ID" value="CDM21622.1"/>
    <property type="molecule type" value="Genomic_DNA"/>
</dbReference>
<dbReference type="KEGG" id="vg:18499590"/>
<keyword evidence="11" id="KW-0167">Capsid protein</keyword>
<keyword evidence="7 11" id="KW-0118">Viral capsid assembly</keyword>
<dbReference type="GeneID" id="18499590"/>
<keyword evidence="4 11" id="KW-1162">Viral penetration into host cytoplasm</keyword>
<keyword evidence="5 11" id="KW-1188">Viral release from host cell</keyword>
<evidence type="ECO:0000313" key="13">
    <source>
        <dbReference type="Proteomes" id="UP000019157"/>
    </source>
</evidence>
<gene>
    <name evidence="12" type="primary">8</name>
</gene>
<evidence type="ECO:0000256" key="8">
    <source>
        <dbReference type="ARBA" id="ARBA00023009"/>
    </source>
</evidence>
<comment type="similarity">
    <text evidence="11">Belongs to the podoviridae portal protein family.</text>
</comment>
<evidence type="ECO:0000256" key="6">
    <source>
        <dbReference type="ARBA" id="ARBA00022844"/>
    </source>
</evidence>
<evidence type="ECO:0000256" key="9">
    <source>
        <dbReference type="ARBA" id="ARBA00023219"/>
    </source>
</evidence>
<keyword evidence="13" id="KW-1185">Reference proteome</keyword>
<comment type="function">
    <text evidence="1 11">Forms the portal vertex of the capsid. This portal plays critical roles in head assembly, genome packaging, neck/tail attachment, and genome ejection. The portal protein multimerizes as a single ring-shaped homododecamer arranged around a central channel.</text>
</comment>
<keyword evidence="3 11" id="KW-1244">Viral short tail ejection system</keyword>
<protein>
    <recommendedName>
        <fullName evidence="11">Portal protein</fullName>
    </recommendedName>
    <alternativeName>
        <fullName evidence="11">Head-to-tail connector</fullName>
    </alternativeName>
</protein>
<dbReference type="GO" id="GO:0099002">
    <property type="term" value="P:symbiont genome ejection through host cell envelope, short tail mechanism"/>
    <property type="evidence" value="ECO:0007669"/>
    <property type="project" value="UniProtKB-UniRule"/>
</dbReference>
<sequence>MATTKREGFALNGAKVVYEQLTNSRAPYETRAENNASVTIPSLYPKSSDNASTNYETPWQSHGARCLNNLAAKLMLALFPQSPWMRLAIGEFEAKQLSTDAEALAKVDEGLSMVERILMNYIEANSFRVTLFEALKQLVVSGNCLLYIPDPSGSDSSYNPMRMYRLSSYVVQRDAFGNILQMVAMDKVAFSALPEDVQSTLSDDHEPDEELEVYTHIYLQDGEYLRYEEIDGEEIQGTDGTYPIDACPYIPVRMIKLDGEDYGRSYVEEYYGDLKTLETITEAITKMAKISAKVLMLVNPNGITQARRINKAKTGEAVAGRVEDVNFLQLNKQSDFSIAKAVADEVSTRLGYAFLLNSAVQRNAERVTAEEIRYVASELESTLGGVYSVLSQELQLPIVRVLLNVLQAAQKVPDLPKEAVEPTVSTGLEALGRGQDLEKLMQAVRVLADLQQLSQDPDIDMATLKLRLFNGIGIDSAGLMLSQEQKQQRMAEQAAQAATTQGAASMGGAAGEAMAAAGAADVAQG</sequence>
<accession>W6PND6</accession>
<dbReference type="GO" id="GO:0046798">
    <property type="term" value="C:viral portal complex"/>
    <property type="evidence" value="ECO:0007669"/>
    <property type="project" value="UniProtKB-UniRule"/>
</dbReference>